<gene>
    <name evidence="2" type="ORF">BJY16_007012</name>
</gene>
<organism evidence="2 3">
    <name type="scientific">Actinoplanes octamycinicus</name>
    <dbReference type="NCBI Taxonomy" id="135948"/>
    <lineage>
        <taxon>Bacteria</taxon>
        <taxon>Bacillati</taxon>
        <taxon>Actinomycetota</taxon>
        <taxon>Actinomycetes</taxon>
        <taxon>Micromonosporales</taxon>
        <taxon>Micromonosporaceae</taxon>
        <taxon>Actinoplanes</taxon>
    </lineage>
</organism>
<evidence type="ECO:0000256" key="1">
    <source>
        <dbReference type="SAM" id="SignalP"/>
    </source>
</evidence>
<dbReference type="Proteomes" id="UP000546162">
    <property type="component" value="Unassembled WGS sequence"/>
</dbReference>
<name>A0A7W7MAZ1_9ACTN</name>
<feature type="signal peptide" evidence="1">
    <location>
        <begin position="1"/>
        <end position="20"/>
    </location>
</feature>
<dbReference type="PROSITE" id="PS51257">
    <property type="entry name" value="PROKAR_LIPOPROTEIN"/>
    <property type="match status" value="1"/>
</dbReference>
<keyword evidence="1" id="KW-0732">Signal</keyword>
<reference evidence="2 3" key="1">
    <citation type="submission" date="2020-08" db="EMBL/GenBank/DDBJ databases">
        <title>Sequencing the genomes of 1000 actinobacteria strains.</title>
        <authorList>
            <person name="Klenk H.-P."/>
        </authorList>
    </citation>
    <scope>NUCLEOTIDE SEQUENCE [LARGE SCALE GENOMIC DNA]</scope>
    <source>
        <strain evidence="2 3">DSM 45809</strain>
    </source>
</reference>
<dbReference type="RefSeq" id="WP_185043820.1">
    <property type="nucleotide sequence ID" value="NZ_BAABFG010000005.1"/>
</dbReference>
<comment type="caution">
    <text evidence="2">The sequence shown here is derived from an EMBL/GenBank/DDBJ whole genome shotgun (WGS) entry which is preliminary data.</text>
</comment>
<evidence type="ECO:0008006" key="4">
    <source>
        <dbReference type="Google" id="ProtNLM"/>
    </source>
</evidence>
<sequence>MRWLWAGVMLMVAMAGCGQGAGPEGHGGSAAPTVSVESVNSSMSSSAASPAAASAQAGPPWYSVVGSGPEFSGSKRVTTGPLASMNGFDNDAQFQRVWTYDGRVRSATVDIDRADPGADHRSGLEQTVRVSKMAGHLVVPLSGIGDGGLAVLDGSSKGANRPLVRAYATSGNASISVLMYVDGLIDDEADLTAHSSELIAALNEIVNDLRPR</sequence>
<feature type="chain" id="PRO_5039017638" description="Lipoprotein" evidence="1">
    <location>
        <begin position="21"/>
        <end position="212"/>
    </location>
</feature>
<evidence type="ECO:0000313" key="3">
    <source>
        <dbReference type="Proteomes" id="UP000546162"/>
    </source>
</evidence>
<proteinExistence type="predicted"/>
<keyword evidence="3" id="KW-1185">Reference proteome</keyword>
<evidence type="ECO:0000313" key="2">
    <source>
        <dbReference type="EMBL" id="MBB4743553.1"/>
    </source>
</evidence>
<dbReference type="EMBL" id="JACHNB010000001">
    <property type="protein sequence ID" value="MBB4743553.1"/>
    <property type="molecule type" value="Genomic_DNA"/>
</dbReference>
<accession>A0A7W7MAZ1</accession>
<protein>
    <recommendedName>
        <fullName evidence="4">Lipoprotein</fullName>
    </recommendedName>
</protein>
<dbReference type="AlphaFoldDB" id="A0A7W7MAZ1"/>